<evidence type="ECO:0000259" key="2">
    <source>
        <dbReference type="Pfam" id="PF20150"/>
    </source>
</evidence>
<dbReference type="KEGG" id="mtm:MYCTH_2295714"/>
<feature type="region of interest" description="Disordered" evidence="1">
    <location>
        <begin position="394"/>
        <end position="415"/>
    </location>
</feature>
<dbReference type="OMA" id="LMFANIH"/>
<dbReference type="VEuPathDB" id="FungiDB:MYCTH_2295714"/>
<feature type="compositionally biased region" description="Pro residues" evidence="1">
    <location>
        <begin position="280"/>
        <end position="290"/>
    </location>
</feature>
<dbReference type="InterPro" id="IPR045518">
    <property type="entry name" value="2EXR"/>
</dbReference>
<evidence type="ECO:0000313" key="3">
    <source>
        <dbReference type="EMBL" id="AEO53839.1"/>
    </source>
</evidence>
<name>G2Q5W3_THET4</name>
<proteinExistence type="predicted"/>
<dbReference type="GeneID" id="11513085"/>
<keyword evidence="4" id="KW-1185">Reference proteome</keyword>
<dbReference type="Pfam" id="PF20150">
    <property type="entry name" value="2EXR"/>
    <property type="match status" value="1"/>
</dbReference>
<feature type="domain" description="2EXR" evidence="2">
    <location>
        <begin position="19"/>
        <end position="109"/>
    </location>
</feature>
<dbReference type="AlphaFoldDB" id="G2Q5W3"/>
<dbReference type="STRING" id="573729.G2Q5W3"/>
<feature type="region of interest" description="Disordered" evidence="1">
    <location>
        <begin position="264"/>
        <end position="317"/>
    </location>
</feature>
<dbReference type="InParanoid" id="G2Q5W3"/>
<protein>
    <recommendedName>
        <fullName evidence="2">2EXR domain-containing protein</fullName>
    </recommendedName>
</protein>
<feature type="compositionally biased region" description="Gly residues" evidence="1">
    <location>
        <begin position="405"/>
        <end position="415"/>
    </location>
</feature>
<dbReference type="PANTHER" id="PTHR35910">
    <property type="entry name" value="2EXR DOMAIN-CONTAINING PROTEIN"/>
    <property type="match status" value="1"/>
</dbReference>
<feature type="compositionally biased region" description="Low complexity" evidence="1">
    <location>
        <begin position="264"/>
        <end position="279"/>
    </location>
</feature>
<dbReference type="RefSeq" id="XP_003659084.1">
    <property type="nucleotide sequence ID" value="XM_003659036.1"/>
</dbReference>
<evidence type="ECO:0000313" key="4">
    <source>
        <dbReference type="Proteomes" id="UP000007322"/>
    </source>
</evidence>
<accession>G2Q5W3</accession>
<gene>
    <name evidence="3" type="ORF">MYCTH_2295714</name>
</gene>
<sequence length="497" mass="54904">MHHGQSTPGCCLAHGPARFTKFQRLPPEIRNMIWEFALPEARVYEVLDAPNAKWQTPPHEGLMFADVHPEPPPAMAAVCRESRSMFMHHYKPLTLGKTTKYVDLSRDVLLLESYLLIKRLHRTLHFMSQIPLVRDRITRLALGTSYGVYPGIYHPMMDRKPYRNNMGKLLACLAKFPRLETLIFVIHQEYHLESALRFPGTLTPMAPMPAPTNAALYSAYGVVPAATRCPSPPLIKDEIKAESSSHSIPACPTTAAAAAAITETSPAGHPTPASSTTSSPLPPPPLPLPLAPALERQPLSPPSPPQHLPLQRQQHPRRHQLHATLVPFSKSIPSSSPAAAAVPCAKMGAEEFMYYNMRGRWDEFDAYEAYVEPDSPSTSATFADVAEYRGRLGFAGRGHDEQSGSGRGGKSPGNGGCKWGCAGNGAGNLRDEWRDPWPTNNDWKWFRRRWVRAMIAACSQAADAGAPSFGLDGTQMPRWKLRGASLLWRYTRDVVDG</sequence>
<evidence type="ECO:0000256" key="1">
    <source>
        <dbReference type="SAM" id="MobiDB-lite"/>
    </source>
</evidence>
<organism evidence="3 4">
    <name type="scientific">Thermothelomyces thermophilus (strain ATCC 42464 / BCRC 31852 / DSM 1799)</name>
    <name type="common">Sporotrichum thermophile</name>
    <dbReference type="NCBI Taxonomy" id="573729"/>
    <lineage>
        <taxon>Eukaryota</taxon>
        <taxon>Fungi</taxon>
        <taxon>Dikarya</taxon>
        <taxon>Ascomycota</taxon>
        <taxon>Pezizomycotina</taxon>
        <taxon>Sordariomycetes</taxon>
        <taxon>Sordariomycetidae</taxon>
        <taxon>Sordariales</taxon>
        <taxon>Chaetomiaceae</taxon>
        <taxon>Thermothelomyces</taxon>
    </lineage>
</organism>
<dbReference type="HOGENOM" id="CLU_031732_0_0_1"/>
<reference evidence="3 4" key="1">
    <citation type="journal article" date="2011" name="Nat. Biotechnol.">
        <title>Comparative genomic analysis of the thermophilic biomass-degrading fungi Myceliophthora thermophila and Thielavia terrestris.</title>
        <authorList>
            <person name="Berka R.M."/>
            <person name="Grigoriev I.V."/>
            <person name="Otillar R."/>
            <person name="Salamov A."/>
            <person name="Grimwood J."/>
            <person name="Reid I."/>
            <person name="Ishmael N."/>
            <person name="John T."/>
            <person name="Darmond C."/>
            <person name="Moisan M.-C."/>
            <person name="Henrissat B."/>
            <person name="Coutinho P.M."/>
            <person name="Lombard V."/>
            <person name="Natvig D.O."/>
            <person name="Lindquist E."/>
            <person name="Schmutz J."/>
            <person name="Lucas S."/>
            <person name="Harris P."/>
            <person name="Powlowski J."/>
            <person name="Bellemare A."/>
            <person name="Taylor D."/>
            <person name="Butler G."/>
            <person name="de Vries R.P."/>
            <person name="Allijn I.E."/>
            <person name="van den Brink J."/>
            <person name="Ushinsky S."/>
            <person name="Storms R."/>
            <person name="Powell A.J."/>
            <person name="Paulsen I.T."/>
            <person name="Elbourne L.D.H."/>
            <person name="Baker S.E."/>
            <person name="Magnuson J."/>
            <person name="LaBoissiere S."/>
            <person name="Clutterbuck A.J."/>
            <person name="Martinez D."/>
            <person name="Wogulis M."/>
            <person name="de Leon A.L."/>
            <person name="Rey M.W."/>
            <person name="Tsang A."/>
        </authorList>
    </citation>
    <scope>NUCLEOTIDE SEQUENCE [LARGE SCALE GENOMIC DNA]</scope>
    <source>
        <strain evidence="4">ATCC 42464 / BCRC 31852 / DSM 1799</strain>
    </source>
</reference>
<dbReference type="eggNOG" id="ENOG502R0D8">
    <property type="taxonomic scope" value="Eukaryota"/>
</dbReference>
<dbReference type="EMBL" id="CP003002">
    <property type="protein sequence ID" value="AEO53839.1"/>
    <property type="molecule type" value="Genomic_DNA"/>
</dbReference>
<dbReference type="OrthoDB" id="4812806at2759"/>
<dbReference type="Proteomes" id="UP000007322">
    <property type="component" value="Chromosome 1"/>
</dbReference>
<dbReference type="PANTHER" id="PTHR35910:SF6">
    <property type="entry name" value="2EXR DOMAIN-CONTAINING PROTEIN"/>
    <property type="match status" value="1"/>
</dbReference>